<protein>
    <submittedName>
        <fullName evidence="14">Cytochrome b5 heme-binding domain-containing protein</fullName>
    </submittedName>
</protein>
<name>A0A1I8G055_9PLAT</name>
<dbReference type="SMART" id="SM01117">
    <property type="entry name" value="Cyt-b5"/>
    <property type="match status" value="1"/>
</dbReference>
<dbReference type="GO" id="GO:0006629">
    <property type="term" value="P:lipid metabolic process"/>
    <property type="evidence" value="ECO:0007669"/>
    <property type="project" value="UniProtKB-KW"/>
</dbReference>
<dbReference type="InterPro" id="IPR005804">
    <property type="entry name" value="FA_desaturase_dom"/>
</dbReference>
<accession>A0A1I8G055</accession>
<dbReference type="Pfam" id="PF00487">
    <property type="entry name" value="FA_desaturase"/>
    <property type="match status" value="2"/>
</dbReference>
<evidence type="ECO:0000256" key="5">
    <source>
        <dbReference type="ARBA" id="ARBA00022723"/>
    </source>
</evidence>
<feature type="transmembrane region" description="Helical" evidence="11">
    <location>
        <begin position="241"/>
        <end position="262"/>
    </location>
</feature>
<keyword evidence="7" id="KW-0560">Oxidoreductase</keyword>
<dbReference type="InterPro" id="IPR001199">
    <property type="entry name" value="Cyt_B5-like_heme/steroid-bd"/>
</dbReference>
<dbReference type="GO" id="GO:0016717">
    <property type="term" value="F:oxidoreductase activity, acting on paired donors, with oxidation of a pair of donors resulting in the reduction of molecular oxygen to two molecules of water"/>
    <property type="evidence" value="ECO:0007669"/>
    <property type="project" value="TreeGrafter"/>
</dbReference>
<evidence type="ECO:0000256" key="1">
    <source>
        <dbReference type="ARBA" id="ARBA00004141"/>
    </source>
</evidence>
<keyword evidence="8" id="KW-0408">Iron</keyword>
<dbReference type="AlphaFoldDB" id="A0A1I8G055"/>
<organism evidence="13 14">
    <name type="scientific">Macrostomum lignano</name>
    <dbReference type="NCBI Taxonomy" id="282301"/>
    <lineage>
        <taxon>Eukaryota</taxon>
        <taxon>Metazoa</taxon>
        <taxon>Spiralia</taxon>
        <taxon>Lophotrochozoa</taxon>
        <taxon>Platyhelminthes</taxon>
        <taxon>Rhabditophora</taxon>
        <taxon>Macrostomorpha</taxon>
        <taxon>Macrostomida</taxon>
        <taxon>Macrostomidae</taxon>
        <taxon>Macrostomum</taxon>
    </lineage>
</organism>
<keyword evidence="6 11" id="KW-1133">Transmembrane helix</keyword>
<feature type="transmembrane region" description="Helical" evidence="11">
    <location>
        <begin position="651"/>
        <end position="671"/>
    </location>
</feature>
<dbReference type="GO" id="GO:0016020">
    <property type="term" value="C:membrane"/>
    <property type="evidence" value="ECO:0007669"/>
    <property type="project" value="UniProtKB-SubCell"/>
</dbReference>
<keyword evidence="10 11" id="KW-0472">Membrane</keyword>
<evidence type="ECO:0000256" key="8">
    <source>
        <dbReference type="ARBA" id="ARBA00023004"/>
    </source>
</evidence>
<sequence>MEKFTTESIKEYSKKDSKRKLIVIHGKVYDVTTFMHRHPGGAKLLGSYSGEDATDAFVALHNDKALVEKYMKPLECGVVVDYEDNLRDFRELRKVAETSGWFATKPFFFFKYLVQCWLFELAAVFILWHWGVNLLTFVAAALLLCTAQAQAGWAQHDYGHLSVFNSRRLNHIGHELVVGHLKGASSHWWNFRHFLHHSKPNVVGTDPDIGVPYVFLLGDKMPKEWGQKKRGFMPYNWQHDYFWLLGPPMLLPLYFHFENVYFTLKRRNLRDLMWTVSFFAKFFYVFNHFFSSWWGTFALYMFTRYLESHWFVACTQMSHIPMDIDRDQRRDWFSMQLKATMNAEGGSFNDWFTGHLNYQIEHHLFPTMPRHSYPLVQPHVKRICSKHGIPYVEKPLGTAFADIIRSLKKSGELCALRTGIACLDAFVALHNDKALVEKYMKPLECGVVVDYEDNLRDFRELRKVAETSGWFATKPFFFFKYLVQCWLFELAAVFILWHWGVNLLTFVAAALLLCTAQAQAGWAQHDYGHLSVFNSRRLNHIGHELVVGHLKGASSHWWNFRHFLHHSKPNVVGTDPDIGVPYVFLLGDKMPKEWGQKKRGFMPYNWQHDYFWLLGPPMLLPLYFHFENVYFTLKRRNLRDLMWTVSFFAKFFYVFNHFFSSWWGTFALYMFTRYLESHWFVACTQMSHIPMDIDRDQRRDWFSMQLKATMNAEGGSFNDWFTGHLNYQIEHQ</sequence>
<dbReference type="Gene3D" id="3.10.120.10">
    <property type="entry name" value="Cytochrome b5-like heme/steroid binding domain"/>
    <property type="match status" value="1"/>
</dbReference>
<evidence type="ECO:0000313" key="14">
    <source>
        <dbReference type="WBParaSite" id="maker-uti_cns_0000485-snap-gene-0.14-mRNA-1"/>
    </source>
</evidence>
<dbReference type="InterPro" id="IPR036400">
    <property type="entry name" value="Cyt_B5-like_heme/steroid_sf"/>
</dbReference>
<dbReference type="PROSITE" id="PS00191">
    <property type="entry name" value="CYTOCHROME_B5_1"/>
    <property type="match status" value="1"/>
</dbReference>
<evidence type="ECO:0000256" key="4">
    <source>
        <dbReference type="ARBA" id="ARBA00022692"/>
    </source>
</evidence>
<evidence type="ECO:0000313" key="13">
    <source>
        <dbReference type="Proteomes" id="UP000095280"/>
    </source>
</evidence>
<evidence type="ECO:0000256" key="10">
    <source>
        <dbReference type="ARBA" id="ARBA00023136"/>
    </source>
</evidence>
<dbReference type="PANTHER" id="PTHR19353">
    <property type="entry name" value="FATTY ACID DESATURASE 2"/>
    <property type="match status" value="1"/>
</dbReference>
<evidence type="ECO:0000256" key="9">
    <source>
        <dbReference type="ARBA" id="ARBA00023098"/>
    </source>
</evidence>
<keyword evidence="5" id="KW-0479">Metal-binding</keyword>
<dbReference type="InterPro" id="IPR018506">
    <property type="entry name" value="Cyt_B5_heme-BS"/>
</dbReference>
<dbReference type="PROSITE" id="PS50255">
    <property type="entry name" value="CYTOCHROME_B5_2"/>
    <property type="match status" value="1"/>
</dbReference>
<dbReference type="PANTHER" id="PTHR19353:SF88">
    <property type="entry name" value="DELTA(5) FATTY ACID DESATURASE FAT-4"/>
    <property type="match status" value="1"/>
</dbReference>
<feature type="domain" description="Cytochrome b5 heme-binding" evidence="12">
    <location>
        <begin position="1"/>
        <end position="65"/>
    </location>
</feature>
<comment type="subcellular location">
    <subcellularLocation>
        <location evidence="1">Membrane</location>
        <topology evidence="1">Multi-pass membrane protein</topology>
    </subcellularLocation>
</comment>
<feature type="transmembrane region" description="Helical" evidence="11">
    <location>
        <begin position="282"/>
        <end position="302"/>
    </location>
</feature>
<keyword evidence="9" id="KW-0443">Lipid metabolism</keyword>
<keyword evidence="4 11" id="KW-0812">Transmembrane</keyword>
<reference evidence="14" key="1">
    <citation type="submission" date="2016-11" db="UniProtKB">
        <authorList>
            <consortium name="WormBaseParasite"/>
        </authorList>
    </citation>
    <scope>IDENTIFICATION</scope>
</reference>
<dbReference type="GO" id="GO:0046872">
    <property type="term" value="F:metal ion binding"/>
    <property type="evidence" value="ECO:0007669"/>
    <property type="project" value="UniProtKB-KW"/>
</dbReference>
<dbReference type="InterPro" id="IPR012171">
    <property type="entry name" value="Fatty_acid_desaturase"/>
</dbReference>
<feature type="transmembrane region" description="Helical" evidence="11">
    <location>
        <begin position="610"/>
        <end position="631"/>
    </location>
</feature>
<evidence type="ECO:0000256" key="3">
    <source>
        <dbReference type="ARBA" id="ARBA00022617"/>
    </source>
</evidence>
<keyword evidence="3" id="KW-0349">Heme</keyword>
<dbReference type="GO" id="GO:0020037">
    <property type="term" value="F:heme binding"/>
    <property type="evidence" value="ECO:0007669"/>
    <property type="project" value="InterPro"/>
</dbReference>
<evidence type="ECO:0000256" key="2">
    <source>
        <dbReference type="ARBA" id="ARBA00009295"/>
    </source>
</evidence>
<dbReference type="SUPFAM" id="SSF55856">
    <property type="entry name" value="Cytochrome b5-like heme/steroid binding domain"/>
    <property type="match status" value="1"/>
</dbReference>
<evidence type="ECO:0000256" key="11">
    <source>
        <dbReference type="SAM" id="Phobius"/>
    </source>
</evidence>
<proteinExistence type="inferred from homology"/>
<keyword evidence="13" id="KW-1185">Reference proteome</keyword>
<dbReference type="Pfam" id="PF00173">
    <property type="entry name" value="Cyt-b5"/>
    <property type="match status" value="1"/>
</dbReference>
<evidence type="ECO:0000256" key="6">
    <source>
        <dbReference type="ARBA" id="ARBA00022989"/>
    </source>
</evidence>
<evidence type="ECO:0000256" key="7">
    <source>
        <dbReference type="ARBA" id="ARBA00023002"/>
    </source>
</evidence>
<dbReference type="WBParaSite" id="maker-uti_cns_0000485-snap-gene-0.14-mRNA-1">
    <property type="protein sequence ID" value="maker-uti_cns_0000485-snap-gene-0.14-mRNA-1"/>
    <property type="gene ID" value="maker-uti_cns_0000485-snap-gene-0.14"/>
</dbReference>
<evidence type="ECO:0000259" key="12">
    <source>
        <dbReference type="PROSITE" id="PS50255"/>
    </source>
</evidence>
<dbReference type="CDD" id="cd03506">
    <property type="entry name" value="Delta6-FADS-like"/>
    <property type="match status" value="2"/>
</dbReference>
<dbReference type="Proteomes" id="UP000095280">
    <property type="component" value="Unplaced"/>
</dbReference>
<comment type="similarity">
    <text evidence="2">Belongs to the fatty acid desaturase type 1 family.</text>
</comment>